<dbReference type="GO" id="GO:0005829">
    <property type="term" value="C:cytosol"/>
    <property type="evidence" value="ECO:0007669"/>
    <property type="project" value="TreeGrafter"/>
</dbReference>
<dbReference type="AlphaFoldDB" id="A0A2N6K8L3"/>
<dbReference type="Pfam" id="PF01042">
    <property type="entry name" value="Ribonuc_L-PSP"/>
    <property type="match status" value="1"/>
</dbReference>
<organism evidence="2 3">
    <name type="scientific">Fischerella muscicola CCMEE 5323</name>
    <dbReference type="NCBI Taxonomy" id="2019572"/>
    <lineage>
        <taxon>Bacteria</taxon>
        <taxon>Bacillati</taxon>
        <taxon>Cyanobacteriota</taxon>
        <taxon>Cyanophyceae</taxon>
        <taxon>Nostocales</taxon>
        <taxon>Hapalosiphonaceae</taxon>
        <taxon>Fischerella</taxon>
    </lineage>
</organism>
<evidence type="ECO:0000256" key="1">
    <source>
        <dbReference type="ARBA" id="ARBA00010552"/>
    </source>
</evidence>
<name>A0A2N6K8L3_FISMU</name>
<dbReference type="InterPro" id="IPR019897">
    <property type="entry name" value="RidA_CS"/>
</dbReference>
<sequence length="131" mass="13803">MSREIIRTEKAPAPVGPYNQAIAATGKMIFVAGQIALDPNTGIIVGEGDVKKQTEQVMANLEAILVAGGASFADVVRTTVFLADMNDFAAVNAIYAKYFDEATAPARACVEVSRLPKDVLVEIDCVAVVSS</sequence>
<proteinExistence type="inferred from homology"/>
<dbReference type="Proteomes" id="UP000235036">
    <property type="component" value="Unassembled WGS sequence"/>
</dbReference>
<reference evidence="2 3" key="1">
    <citation type="submission" date="2017-08" db="EMBL/GenBank/DDBJ databases">
        <title>Genomes of Fischerella (Mastigocladus) sp. strains.</title>
        <authorList>
            <person name="Miller S.R."/>
        </authorList>
    </citation>
    <scope>NUCLEOTIDE SEQUENCE [LARGE SCALE GENOMIC DNA]</scope>
    <source>
        <strain evidence="2 3">CCMEE 5323</strain>
    </source>
</reference>
<dbReference type="InterPro" id="IPR006056">
    <property type="entry name" value="RidA"/>
</dbReference>
<dbReference type="EMBL" id="NRQW01000041">
    <property type="protein sequence ID" value="PLZ93972.1"/>
    <property type="molecule type" value="Genomic_DNA"/>
</dbReference>
<comment type="caution">
    <text evidence="2">The sequence shown here is derived from an EMBL/GenBank/DDBJ whole genome shotgun (WGS) entry which is preliminary data.</text>
</comment>
<dbReference type="FunFam" id="3.30.1330.40:FF:000001">
    <property type="entry name" value="L-PSP family endoribonuclease"/>
    <property type="match status" value="1"/>
</dbReference>
<dbReference type="PANTHER" id="PTHR11803:SF58">
    <property type="entry name" value="PROTEIN HMF1-RELATED"/>
    <property type="match status" value="1"/>
</dbReference>
<comment type="similarity">
    <text evidence="1">Belongs to the RutC family.</text>
</comment>
<evidence type="ECO:0000313" key="3">
    <source>
        <dbReference type="Proteomes" id="UP000235036"/>
    </source>
</evidence>
<gene>
    <name evidence="2" type="ORF">CEN44_01725</name>
</gene>
<protein>
    <submittedName>
        <fullName evidence="2">RidA family protein</fullName>
    </submittedName>
</protein>
<dbReference type="RefSeq" id="WP_026085920.1">
    <property type="nucleotide sequence ID" value="NZ_CAWNVR010000504.1"/>
</dbReference>
<dbReference type="InterPro" id="IPR035959">
    <property type="entry name" value="RutC-like_sf"/>
</dbReference>
<dbReference type="InterPro" id="IPR006175">
    <property type="entry name" value="YjgF/YER057c/UK114"/>
</dbReference>
<dbReference type="Gene3D" id="3.30.1330.40">
    <property type="entry name" value="RutC-like"/>
    <property type="match status" value="1"/>
</dbReference>
<dbReference type="SUPFAM" id="SSF55298">
    <property type="entry name" value="YjgF-like"/>
    <property type="match status" value="1"/>
</dbReference>
<accession>A0A2N6K8L3</accession>
<evidence type="ECO:0000313" key="2">
    <source>
        <dbReference type="EMBL" id="PLZ93972.1"/>
    </source>
</evidence>
<dbReference type="NCBIfam" id="TIGR00004">
    <property type="entry name" value="Rid family detoxifying hydrolase"/>
    <property type="match status" value="1"/>
</dbReference>
<keyword evidence="3" id="KW-1185">Reference proteome</keyword>
<dbReference type="CDD" id="cd00448">
    <property type="entry name" value="YjgF_YER057c_UK114_family"/>
    <property type="match status" value="1"/>
</dbReference>
<dbReference type="PROSITE" id="PS01094">
    <property type="entry name" value="UPF0076"/>
    <property type="match status" value="1"/>
</dbReference>
<dbReference type="PANTHER" id="PTHR11803">
    <property type="entry name" value="2-IMINOBUTANOATE/2-IMINOPROPANOATE DEAMINASE RIDA"/>
    <property type="match status" value="1"/>
</dbReference>
<dbReference type="GO" id="GO:0019239">
    <property type="term" value="F:deaminase activity"/>
    <property type="evidence" value="ECO:0007669"/>
    <property type="project" value="TreeGrafter"/>
</dbReference>